<dbReference type="InterPro" id="IPR050131">
    <property type="entry name" value="Peptidase_S8_subtilisin-like"/>
</dbReference>
<feature type="chain" id="PRO_5011530185" evidence="7">
    <location>
        <begin position="24"/>
        <end position="375"/>
    </location>
</feature>
<dbReference type="AlphaFoldDB" id="A0A1H3QCP2"/>
<name>A0A1H3QCP2_9PSEU</name>
<proteinExistence type="inferred from homology"/>
<dbReference type="PRINTS" id="PR00723">
    <property type="entry name" value="SUBTILISIN"/>
</dbReference>
<dbReference type="PANTHER" id="PTHR43806:SF11">
    <property type="entry name" value="CEREVISIN-RELATED"/>
    <property type="match status" value="1"/>
</dbReference>
<sequence>MKRILAVTGVCAALTTLTPLAHAQQNSQCANPSGRYAGGVPWGQKLVDPAKIWPLTTGTGQTVAVLAPGVDGDNGQFGPGQILGNADADCDGRGTVAAGIVGAQKSSATTFTGIAPGVKLLPVKADPANLAAAIDTAAQAKAGVILVAVPSPVDSPALTAAVAGAKERGSVVIAPAGATQQGARSYPAATPGVLAVGSVNQAGEPVQQESGDYIRISAPGADLVSTSADANGQVAHRYLISDPSLAAAYVAGAAALVRAYHPSLTPDQVVTRLLLTANRPASGAQDPKRGWGMLDAYAAVSAQIPADATPPGAQGKSAGSAGSIIPAQAARRPESDTFSGVIAVGGVGAAVVAGIAVAAVRSGRKRGWRPGRFKA</sequence>
<comment type="similarity">
    <text evidence="1 5">Belongs to the peptidase S8 family.</text>
</comment>
<dbReference type="InterPro" id="IPR000209">
    <property type="entry name" value="Peptidase_S8/S53_dom"/>
</dbReference>
<dbReference type="PANTHER" id="PTHR43806">
    <property type="entry name" value="PEPTIDASE S8"/>
    <property type="match status" value="1"/>
</dbReference>
<keyword evidence="3" id="KW-0378">Hydrolase</keyword>
<accession>A0A1H3QCP2</accession>
<evidence type="ECO:0000256" key="3">
    <source>
        <dbReference type="ARBA" id="ARBA00022801"/>
    </source>
</evidence>
<evidence type="ECO:0000256" key="1">
    <source>
        <dbReference type="ARBA" id="ARBA00011073"/>
    </source>
</evidence>
<dbReference type="GO" id="GO:0004252">
    <property type="term" value="F:serine-type endopeptidase activity"/>
    <property type="evidence" value="ECO:0007669"/>
    <property type="project" value="InterPro"/>
</dbReference>
<dbReference type="OrthoDB" id="9798386at2"/>
<evidence type="ECO:0000256" key="4">
    <source>
        <dbReference type="ARBA" id="ARBA00022825"/>
    </source>
</evidence>
<keyword evidence="7" id="KW-0732">Signal</keyword>
<keyword evidence="6" id="KW-0812">Transmembrane</keyword>
<feature type="domain" description="Peptidase S8/S53" evidence="8">
    <location>
        <begin position="87"/>
        <end position="292"/>
    </location>
</feature>
<dbReference type="RefSeq" id="WP_091296853.1">
    <property type="nucleotide sequence ID" value="NZ_FNON01000009.1"/>
</dbReference>
<evidence type="ECO:0000313" key="10">
    <source>
        <dbReference type="Proteomes" id="UP000199515"/>
    </source>
</evidence>
<reference evidence="9 10" key="1">
    <citation type="submission" date="2016-10" db="EMBL/GenBank/DDBJ databases">
        <authorList>
            <person name="de Groot N.N."/>
        </authorList>
    </citation>
    <scope>NUCLEOTIDE SEQUENCE [LARGE SCALE GENOMIC DNA]</scope>
    <source>
        <strain evidence="9 10">CPCC 202699</strain>
    </source>
</reference>
<dbReference type="GO" id="GO:0006508">
    <property type="term" value="P:proteolysis"/>
    <property type="evidence" value="ECO:0007669"/>
    <property type="project" value="UniProtKB-KW"/>
</dbReference>
<evidence type="ECO:0000313" key="9">
    <source>
        <dbReference type="EMBL" id="SDZ11050.1"/>
    </source>
</evidence>
<keyword evidence="10" id="KW-1185">Reference proteome</keyword>
<dbReference type="InterPro" id="IPR015500">
    <property type="entry name" value="Peptidase_S8_subtilisin-rel"/>
</dbReference>
<protein>
    <submittedName>
        <fullName evidence="9">Subtilase family protein</fullName>
    </submittedName>
</protein>
<dbReference type="EMBL" id="FNON01000009">
    <property type="protein sequence ID" value="SDZ11050.1"/>
    <property type="molecule type" value="Genomic_DNA"/>
</dbReference>
<evidence type="ECO:0000256" key="5">
    <source>
        <dbReference type="PROSITE-ProRule" id="PRU01240"/>
    </source>
</evidence>
<evidence type="ECO:0000256" key="7">
    <source>
        <dbReference type="SAM" id="SignalP"/>
    </source>
</evidence>
<gene>
    <name evidence="9" type="ORF">SAMN05421504_109246</name>
</gene>
<evidence type="ECO:0000259" key="8">
    <source>
        <dbReference type="Pfam" id="PF00082"/>
    </source>
</evidence>
<dbReference type="PROSITE" id="PS51892">
    <property type="entry name" value="SUBTILASE"/>
    <property type="match status" value="1"/>
</dbReference>
<evidence type="ECO:0000256" key="6">
    <source>
        <dbReference type="SAM" id="Phobius"/>
    </source>
</evidence>
<keyword evidence="4" id="KW-0720">Serine protease</keyword>
<feature type="transmembrane region" description="Helical" evidence="6">
    <location>
        <begin position="338"/>
        <end position="360"/>
    </location>
</feature>
<dbReference type="Proteomes" id="UP000199515">
    <property type="component" value="Unassembled WGS sequence"/>
</dbReference>
<dbReference type="SUPFAM" id="SSF52743">
    <property type="entry name" value="Subtilisin-like"/>
    <property type="match status" value="1"/>
</dbReference>
<organism evidence="9 10">
    <name type="scientific">Amycolatopsis xylanica</name>
    <dbReference type="NCBI Taxonomy" id="589385"/>
    <lineage>
        <taxon>Bacteria</taxon>
        <taxon>Bacillati</taxon>
        <taxon>Actinomycetota</taxon>
        <taxon>Actinomycetes</taxon>
        <taxon>Pseudonocardiales</taxon>
        <taxon>Pseudonocardiaceae</taxon>
        <taxon>Amycolatopsis</taxon>
    </lineage>
</organism>
<dbReference type="Pfam" id="PF00082">
    <property type="entry name" value="Peptidase_S8"/>
    <property type="match status" value="1"/>
</dbReference>
<comment type="caution">
    <text evidence="5">Lacks conserved residue(s) required for the propagation of feature annotation.</text>
</comment>
<feature type="signal peptide" evidence="7">
    <location>
        <begin position="1"/>
        <end position="23"/>
    </location>
</feature>
<dbReference type="InterPro" id="IPR036852">
    <property type="entry name" value="Peptidase_S8/S53_dom_sf"/>
</dbReference>
<keyword evidence="6" id="KW-0472">Membrane</keyword>
<dbReference type="STRING" id="589385.SAMN05421504_109246"/>
<keyword evidence="6" id="KW-1133">Transmembrane helix</keyword>
<dbReference type="Gene3D" id="3.40.50.200">
    <property type="entry name" value="Peptidase S8/S53 domain"/>
    <property type="match status" value="1"/>
</dbReference>
<evidence type="ECO:0000256" key="2">
    <source>
        <dbReference type="ARBA" id="ARBA00022670"/>
    </source>
</evidence>
<keyword evidence="2" id="KW-0645">Protease</keyword>